<proteinExistence type="predicted"/>
<reference evidence="2" key="2">
    <citation type="submission" date="2015-08" db="UniProtKB">
        <authorList>
            <consortium name="WormBaseParasite"/>
        </authorList>
    </citation>
    <scope>IDENTIFICATION</scope>
</reference>
<dbReference type="WBParaSite" id="SVE_0761400.1">
    <property type="protein sequence ID" value="SVE_0761400.1"/>
    <property type="gene ID" value="SVE_0761400"/>
</dbReference>
<sequence length="235" mass="26885">MSMWMVSNGSVSMTFSQSGIFYSLTCCFHCIYCSSNEPFENFKDVIDGGFIVECLGERLYEDREVGQAIFVAKKVVDEGRSEAQNVVYALSIWQECGFLDDGEEVFVYKVTQCRERLENDEMIRSRLKEASTSTAKRNVYKKDKGKRVVRVGQKRGLESPFGLGRVSNTFVNEALFIHSVRKVPFHKGEDTSKFPKLVDVMRFGEFRDGFHKFWSDMYSITGNVVSQYLHSVVAN</sequence>
<accession>A0A0K0FFH1</accession>
<evidence type="ECO:0000313" key="2">
    <source>
        <dbReference type="WBParaSite" id="SVE_0761400.1"/>
    </source>
</evidence>
<name>A0A0K0FFH1_STRVS</name>
<protein>
    <submittedName>
        <fullName evidence="2">tRNA-synt_1d domain-containing protein</fullName>
    </submittedName>
</protein>
<evidence type="ECO:0000313" key="1">
    <source>
        <dbReference type="Proteomes" id="UP000035680"/>
    </source>
</evidence>
<dbReference type="AlphaFoldDB" id="A0A0K0FFH1"/>
<dbReference type="Proteomes" id="UP000035680">
    <property type="component" value="Unassembled WGS sequence"/>
</dbReference>
<organism evidence="1 2">
    <name type="scientific">Strongyloides venezuelensis</name>
    <name type="common">Threadworm</name>
    <dbReference type="NCBI Taxonomy" id="75913"/>
    <lineage>
        <taxon>Eukaryota</taxon>
        <taxon>Metazoa</taxon>
        <taxon>Ecdysozoa</taxon>
        <taxon>Nematoda</taxon>
        <taxon>Chromadorea</taxon>
        <taxon>Rhabditida</taxon>
        <taxon>Tylenchina</taxon>
        <taxon>Panagrolaimomorpha</taxon>
        <taxon>Strongyloidoidea</taxon>
        <taxon>Strongyloididae</taxon>
        <taxon>Strongyloides</taxon>
    </lineage>
</organism>
<keyword evidence="1" id="KW-1185">Reference proteome</keyword>
<reference evidence="1" key="1">
    <citation type="submission" date="2014-07" db="EMBL/GenBank/DDBJ databases">
        <authorList>
            <person name="Martin A.A"/>
            <person name="De Silva N."/>
        </authorList>
    </citation>
    <scope>NUCLEOTIDE SEQUENCE</scope>
</reference>